<dbReference type="NCBIfam" id="NF003417">
    <property type="entry name" value="PRK04813.1"/>
    <property type="match status" value="4"/>
</dbReference>
<comment type="caution">
    <text evidence="5">The sequence shown here is derived from an EMBL/GenBank/DDBJ whole genome shotgun (WGS) entry which is preliminary data.</text>
</comment>
<dbReference type="PROSITE" id="PS50075">
    <property type="entry name" value="CARRIER"/>
    <property type="match status" value="3"/>
</dbReference>
<dbReference type="Gene3D" id="3.30.559.30">
    <property type="entry name" value="Nonribosomal peptide synthetase, condensation domain"/>
    <property type="match status" value="5"/>
</dbReference>
<dbReference type="GO" id="GO:0043041">
    <property type="term" value="P:amino acid activation for nonribosomal peptide biosynthetic process"/>
    <property type="evidence" value="ECO:0007669"/>
    <property type="project" value="TreeGrafter"/>
</dbReference>
<keyword evidence="6" id="KW-1185">Reference proteome</keyword>
<dbReference type="Gene3D" id="3.30.559.10">
    <property type="entry name" value="Chloramphenicol acetyltransferase-like domain"/>
    <property type="match status" value="4"/>
</dbReference>
<dbReference type="InterPro" id="IPR036736">
    <property type="entry name" value="ACP-like_sf"/>
</dbReference>
<dbReference type="SUPFAM" id="SSF56801">
    <property type="entry name" value="Acetyl-CoA synthetase-like"/>
    <property type="match status" value="4"/>
</dbReference>
<feature type="domain" description="Carrier" evidence="4">
    <location>
        <begin position="1928"/>
        <end position="2004"/>
    </location>
</feature>
<dbReference type="FunFam" id="3.30.559.30:FF:000002">
    <property type="entry name" value="Nonribosomal peptide synthase Pes1"/>
    <property type="match status" value="1"/>
</dbReference>
<name>A0A9P4UJ25_9PEZI</name>
<evidence type="ECO:0000259" key="4">
    <source>
        <dbReference type="PROSITE" id="PS50075"/>
    </source>
</evidence>
<dbReference type="GO" id="GO:0016874">
    <property type="term" value="F:ligase activity"/>
    <property type="evidence" value="ECO:0007669"/>
    <property type="project" value="UniProtKB-KW"/>
</dbReference>
<dbReference type="Gene3D" id="3.40.50.12780">
    <property type="entry name" value="N-terminal domain of ligase-like"/>
    <property type="match status" value="3"/>
</dbReference>
<dbReference type="GO" id="GO:0044550">
    <property type="term" value="P:secondary metabolite biosynthetic process"/>
    <property type="evidence" value="ECO:0007669"/>
    <property type="project" value="TreeGrafter"/>
</dbReference>
<dbReference type="CDD" id="cd19542">
    <property type="entry name" value="CT_NRPS-like"/>
    <property type="match status" value="1"/>
</dbReference>
<dbReference type="FunFam" id="3.40.50.12780:FF:000014">
    <property type="entry name" value="Nonribosomal peptide synthetase 1"/>
    <property type="match status" value="2"/>
</dbReference>
<dbReference type="OrthoDB" id="416786at2759"/>
<proteinExistence type="predicted"/>
<dbReference type="PROSITE" id="PS00012">
    <property type="entry name" value="PHOSPHOPANTETHEINE"/>
    <property type="match status" value="2"/>
</dbReference>
<dbReference type="FunFam" id="3.40.50.980:FF:000001">
    <property type="entry name" value="Non-ribosomal peptide synthetase"/>
    <property type="match status" value="1"/>
</dbReference>
<dbReference type="EMBL" id="MU003923">
    <property type="protein sequence ID" value="KAF2715919.1"/>
    <property type="molecule type" value="Genomic_DNA"/>
</dbReference>
<gene>
    <name evidence="5" type="ORF">K431DRAFT_38176</name>
</gene>
<evidence type="ECO:0000313" key="6">
    <source>
        <dbReference type="Proteomes" id="UP000799441"/>
    </source>
</evidence>
<dbReference type="Gene3D" id="3.30.300.30">
    <property type="match status" value="3"/>
</dbReference>
<dbReference type="InterPro" id="IPR042099">
    <property type="entry name" value="ANL_N_sf"/>
</dbReference>
<dbReference type="SMART" id="SM00823">
    <property type="entry name" value="PKS_PP"/>
    <property type="match status" value="3"/>
</dbReference>
<dbReference type="FunFam" id="3.30.559.30:FF:000003">
    <property type="entry name" value="Nonribosomal peptide synthase SidD"/>
    <property type="match status" value="2"/>
</dbReference>
<dbReference type="InterPro" id="IPR020806">
    <property type="entry name" value="PKS_PP-bd"/>
</dbReference>
<evidence type="ECO:0000313" key="5">
    <source>
        <dbReference type="EMBL" id="KAF2715919.1"/>
    </source>
</evidence>
<dbReference type="GO" id="GO:0005737">
    <property type="term" value="C:cytoplasm"/>
    <property type="evidence" value="ECO:0007669"/>
    <property type="project" value="TreeGrafter"/>
</dbReference>
<dbReference type="InterPro" id="IPR009081">
    <property type="entry name" value="PP-bd_ACP"/>
</dbReference>
<evidence type="ECO:0000256" key="1">
    <source>
        <dbReference type="ARBA" id="ARBA00022450"/>
    </source>
</evidence>
<dbReference type="InterPro" id="IPR000873">
    <property type="entry name" value="AMP-dep_synth/lig_dom"/>
</dbReference>
<dbReference type="Pfam" id="PF00501">
    <property type="entry name" value="AMP-binding"/>
    <property type="match status" value="3"/>
</dbReference>
<dbReference type="InterPro" id="IPR006162">
    <property type="entry name" value="Ppantetheine_attach_site"/>
</dbReference>
<organism evidence="5 6">
    <name type="scientific">Polychaeton citri CBS 116435</name>
    <dbReference type="NCBI Taxonomy" id="1314669"/>
    <lineage>
        <taxon>Eukaryota</taxon>
        <taxon>Fungi</taxon>
        <taxon>Dikarya</taxon>
        <taxon>Ascomycota</taxon>
        <taxon>Pezizomycotina</taxon>
        <taxon>Dothideomycetes</taxon>
        <taxon>Dothideomycetidae</taxon>
        <taxon>Capnodiales</taxon>
        <taxon>Capnodiaceae</taxon>
        <taxon>Polychaeton</taxon>
    </lineage>
</organism>
<reference evidence="5" key="1">
    <citation type="journal article" date="2020" name="Stud. Mycol.">
        <title>101 Dothideomycetes genomes: a test case for predicting lifestyles and emergence of pathogens.</title>
        <authorList>
            <person name="Haridas S."/>
            <person name="Albert R."/>
            <person name="Binder M."/>
            <person name="Bloem J."/>
            <person name="Labutti K."/>
            <person name="Salamov A."/>
            <person name="Andreopoulos B."/>
            <person name="Baker S."/>
            <person name="Barry K."/>
            <person name="Bills G."/>
            <person name="Bluhm B."/>
            <person name="Cannon C."/>
            <person name="Castanera R."/>
            <person name="Culley D."/>
            <person name="Daum C."/>
            <person name="Ezra D."/>
            <person name="Gonzalez J."/>
            <person name="Henrissat B."/>
            <person name="Kuo A."/>
            <person name="Liang C."/>
            <person name="Lipzen A."/>
            <person name="Lutzoni F."/>
            <person name="Magnuson J."/>
            <person name="Mondo S."/>
            <person name="Nolan M."/>
            <person name="Ohm R."/>
            <person name="Pangilinan J."/>
            <person name="Park H.-J."/>
            <person name="Ramirez L."/>
            <person name="Alfaro M."/>
            <person name="Sun H."/>
            <person name="Tritt A."/>
            <person name="Yoshinaga Y."/>
            <person name="Zwiers L.-H."/>
            <person name="Turgeon B."/>
            <person name="Goodwin S."/>
            <person name="Spatafora J."/>
            <person name="Crous P."/>
            <person name="Grigoriev I."/>
        </authorList>
    </citation>
    <scope>NUCLEOTIDE SEQUENCE</scope>
    <source>
        <strain evidence="5">CBS 116435</strain>
    </source>
</reference>
<dbReference type="PROSITE" id="PS00455">
    <property type="entry name" value="AMP_BINDING"/>
    <property type="match status" value="3"/>
</dbReference>
<evidence type="ECO:0000256" key="3">
    <source>
        <dbReference type="ARBA" id="ARBA00022598"/>
    </source>
</evidence>
<sequence length="3901" mass="428799">RPDGSLDFIGRKDDQVKIRGQRVELGEVEHHVRTLIKQTFATDAAVVADLQLVAEVIKPRGSDRPALVVFIAASRLPKPTTAELKTLVQRLTSNLKEQLAEVVPPSMIPAGYIPLTDLPVTPTGKTDRRSLRQHGSSLSLEQIGSIHGTDVVIEPTSLAECILRDVWAKVLNISAASISIETPFTRLGGDSITAMQVMSRCRSQHVGITMADILRLQTVRRIATRCQLGAMHQEISTEDEGSEETSWELSPIQKLFLEANPSQHCNHYCQSFLLKTRVPASVEALHKATIAVARHHPMLRARFRHKADGNWEQFVVPFNPEDIDFEDHSAQTLDEVGRIVQHRQQSIDIQYGPVFAVDIFQEPVNGQLVLLSAHHMVVDLVSWRVLWHDLQQCLDGIPLAPPTLSFRKWCQLQKREAQKLTQADVLPSQLHQPATQASHLDYWGVCPEDNIVANGHILFDRLDAKATQLLLGKSNEALRTEPIDIILAVLDCTFRETFPDREAPVIFVEGHGRERIEERELDVSETVGWFTTYHPTFLPSSDSEYTAVALAKDMRLRVPGKGRPYFAYQCYSDAGQQRLSQANSIEILLNFTGRFQQLESDYSRFTTLKEPITIAEASPFIRRFGLVEIEIGIKSGQLEIAFDMNIRTKHQDELQQWLATFTSALSSTAHDLAQRRPVLTTGDVPLLAISPAGLASINNHFQQLGVEPEEILDVYPCSPLQEGLWLSKGRNAASYANFWIWSCTVQQEDVAAPVCLDRLQQAWEVVIKRHSIFATVFAEHPETGRAVQVLLKPALVPQIRHVESGSLVEASAFLLDMEAPVLTDSQPQYQITICKGPHGEIACRLDISHALIDNTSSFVLTKDLATAYATGDLGDKPQFREAIALMTQTSISSKLGYWRTLLTDVLPCRFPVQQPYISAVSGTSRGFLSLSIDKSLIYEFCKRREITRAVFLQVAWAIVLSRWTGTDQPCFGYLASGRDMPLDGIHDMIAPLINMLVGRVDLTKSLDEVLAATSLSTIDSLNYQHTSLAEIEHELPLDGQHLFNTTVTIYDSHVRSEKKDGLQLQEKSGDDPHEYDLSLTAELDGSSTTLILDFRIDTVGNLVADQVKCTLEAAVTFILESGKTNTESYMANLRDEFFKREVGVSEEAANLYWQKELKGSEAVQFPAPSTQAYRPRPDSEIHHSIGGLSWADDEYTAANTIYAVWALLQARYTTATEAVFGTVVADCPVPVSSAQQTGSSAASIVPLRVLIDHGTSKGQLLRQIQAQVSGMVPYKQTGLQRIRRVSSWAEQCCNFQTLVVVQPEHQAKQAARYDNLGLLLDCTFEGTLLQIKACYDSAVLDNRQARQILSQFENVLQQILALGSNGELNKIRSIDNGDLRRIWSWNSRTFDVVEACVHDLIAETVKRKPGALAVCAWDGELSYSELDDLSTRLAYQLVDAGVGPGSIVPLCFEKSVWMPVAVLGVMKAGGASVALDVTLPEERLRQVTKQVDSKVTVTSINSASIAARLEQSIVLTISSKHLAKRVLHSQSTLPRVEPSDQLYIVFTSGSTGTPKGAIITHANFSSALKHQQTTLRLGSESRVLDFASHAFDVFWSNVLHTLHAGGCICTPSEDDRRSNLAQAMRDLKVNFADLTPTVARVLEPSEIPELETLLLSGELVTIADVAQWKHIPALINNWGPAETTIKFTFNEVQPDTQGNPSIGWSVGGSAWLVDPADSDQLVPIGCIGEILIDGPLLGQGYLKDPEKTAAAYLKDPLWLLQGAPGTPGRSGRVYRTGDLARYRLDGSLEFVGRKDTQVKIRGQRVELAEVEYHIQNQMSNGKGSHVVAEVITPKGTDRPTLVAFVVPPEVASLGDDVSGSVNLLTAGLGDKLSKVVPAYMVPTAYIPLVELPMTSTGKTDRRQLRQLGSSVVHQYMGSVGSKQRVFRAPRTTAEICLRDHWASLLCIETSRISVEDNFLQIGGDSVMAMRLVAAVRQSGMLLTVTDVLRHPRLGDMAAVIADSKNATTKELDHVAAFSLLQPGIEKTFAQQHAAAQCCVAAEDVVDVFPCTPLQEGLLALTAYEVDNYVAQTCYDLPPGLDITRFQATWSRVVESLPILRTRVVELPSQGLVQVVLNTDVPCPKEAEQPGWIRQTMGLGTPLCYARLIEDPESGSTSFELTMHHALYDGWSMPILLEAIERTYHGLVPGSILPMQVFVKYLLRDQVSTSDEYWRTQFQGSEAVQFPSLPTHQYRPEVDASIDQRIENLSWNMHDVTATTIVRAAWALVQARYTTTAEAVFGAVVSGRQAAVAGVERIAGPTIAAVPVRVITDGRATVEQLLRQVQTQAVEMIAHEQAGLQQIRRASQEAEQCCRFQTLLVVQPEQRANSTEIMTERSAKDVQIGICNTYALLLNCNLEKTGLYVQVCYDSSVIGELQARRIVGQFEHALRQMTAPGCAQTRLNDVETVSERDLSEIWSWNGTAQGATEVCVHKMIAEVVQRQPESPAVCAWDGSLTYAEIDKLSTQLAHHLVGLGIGPETIVPLCHEKSVWMPVAMLGVMKAGGAFLPLDMKQPLGRLVSIIRQVDPKVIVSAERFVKPLQSAMDPSCQVITAPTSSYDADIPVAFPGAPSVLPQNTAYVIFTSGSTGNPKGVVIEHRSIASSILAHGQLMCYNESTRMLQYSSYAFDACIAEILTTLVFGGTVCVVSEADRLNDLTGYISRARVNMAFLTPSVMRTLDPSELPTLKRLVFGGEAHEASLYETWSKHVQLVHAYGPTETSVYCTAATLGTNEALPLTIGRAMGCNSWIVDANDTRKLCGIGIAGELLMEGPCLARGYYQNEEITSSSFLEDPPWLLSGGPAVSGRHGRLYRTGDLVRYRTDGSLEFVGRKDSQVKVRGQRVELSEVELHVQRSLVPHMPNTNSGEPQVVAEVFLPSGSDRPALAIFVVPVGAISMTEDELRLSVLTMTDGIDDRLREVVPAYMIPTGYIPLNTLPMTTTGKTDRRQLRLLGASIDPEQLGALSRQRSLHIAPRTQAEKELQKLWARVLGIDPGQINADDSFLRMGGDSIAAMRIVATARQAGLIITVADILKHPLLNEQALTIGQASSDDESALEEVPPFSLLQSGPSIVSVREQAALLCNVPPEEIEDIFPCTPLQEGMLAMTAYRTGDYVAHMAFDLAEETSATSFQAAWTQVVKAVPTLRTRIVDLPSQGMVQVIVRTMGQVVQDSDARKVDHQSIGLGTPLCVAALAEDSVTGRLKFKLRIHHALYDGWSLPILLDAVQQAYKGFRIKDVPHLQAFVRHVRSVDPKSVDQYWQTQLAGSDAAPFPVLPAPTYRPRADCVVEHEINGLAWAGHDFTAATAIRAAWALLQARYTTATEAVFGAVVTGRQASIQGIEHVVGPTIATVPVRVAIDKNTTAEQLLSQVQVQAIEMIPYEQTGLQYIQRVSDEAERCCRFQTLVVVHPERPERMSAKSSLFHECSTVGSYDDEDKYGAFSTYALLINFQLEKAGLQIQISHDSAVVDQDQVRRMLDQFEHILRQITLVEHANTAICDIEMISHAELRDIWSWNSRTYENVEACVHNMIAETVQRQPNAQAVCAWDGVLSYSELDDLSTQLAYQLVDAGVGPGSIVPLFFEKSVWMPVAVLGVMKAGAASVALDVNLPEERLRNIAKQVNARVIVSSIDSATTAGRLSHADIISVSREQLATQWPHGLILPTVRPSDRLYVVFTSGSTGQPKGAVVTHANFCSAFDYQLAALGFRNHSRVLDFVSYAFDVVWSNTLHTLRVGGCICIPSEAERQGNLAEAIRRLEVNFADLTPTVARLLEPSEVPSLQTLLLSGEPVTAADVAQWKHVPILINTYGPAETTVKTTLDTIQVDRQGDPSIGRGIGGNTWLVDPTNCDRLASIGCIGELLFDGPLV</sequence>
<feature type="non-terminal residue" evidence="5">
    <location>
        <position position="3901"/>
    </location>
</feature>
<dbReference type="NCBIfam" id="TIGR01733">
    <property type="entry name" value="AA-adenyl-dom"/>
    <property type="match status" value="2"/>
</dbReference>
<feature type="domain" description="Carrier" evidence="4">
    <location>
        <begin position="154"/>
        <end position="230"/>
    </location>
</feature>
<dbReference type="InterPro" id="IPR010071">
    <property type="entry name" value="AA_adenyl_dom"/>
</dbReference>
<dbReference type="CDD" id="cd05918">
    <property type="entry name" value="A_NRPS_SidN3_like"/>
    <property type="match status" value="3"/>
</dbReference>
<keyword evidence="3" id="KW-0436">Ligase</keyword>
<protein>
    <submittedName>
        <fullName evidence="5">Acetyl-CoA synthetase-like protein</fullName>
    </submittedName>
</protein>
<dbReference type="Pfam" id="PF00668">
    <property type="entry name" value="Condensation"/>
    <property type="match status" value="5"/>
</dbReference>
<dbReference type="FunFam" id="3.30.300.30:FF:000015">
    <property type="entry name" value="Nonribosomal peptide synthase SidD"/>
    <property type="match status" value="3"/>
</dbReference>
<feature type="domain" description="Carrier" evidence="4">
    <location>
        <begin position="3011"/>
        <end position="3087"/>
    </location>
</feature>
<dbReference type="Pfam" id="PF00550">
    <property type="entry name" value="PP-binding"/>
    <property type="match status" value="3"/>
</dbReference>
<dbReference type="Gene3D" id="1.10.1200.10">
    <property type="entry name" value="ACP-like"/>
    <property type="match status" value="3"/>
</dbReference>
<dbReference type="InterPro" id="IPR001242">
    <property type="entry name" value="Condensation_dom"/>
</dbReference>
<dbReference type="InterPro" id="IPR023213">
    <property type="entry name" value="CAT-like_dom_sf"/>
</dbReference>
<accession>A0A9P4UJ25</accession>
<feature type="non-terminal residue" evidence="5">
    <location>
        <position position="1"/>
    </location>
</feature>
<keyword evidence="2" id="KW-0597">Phosphoprotein</keyword>
<dbReference type="CDD" id="cd19545">
    <property type="entry name" value="FUM14_C_NRPS-like"/>
    <property type="match status" value="2"/>
</dbReference>
<dbReference type="SUPFAM" id="SSF52777">
    <property type="entry name" value="CoA-dependent acyltransferases"/>
    <property type="match status" value="9"/>
</dbReference>
<dbReference type="SUPFAM" id="SSF47336">
    <property type="entry name" value="ACP-like"/>
    <property type="match status" value="3"/>
</dbReference>
<dbReference type="PANTHER" id="PTHR45527:SF1">
    <property type="entry name" value="FATTY ACID SYNTHASE"/>
    <property type="match status" value="1"/>
</dbReference>
<dbReference type="FunFam" id="1.10.1200.10:FF:000005">
    <property type="entry name" value="Nonribosomal peptide synthetase 1"/>
    <property type="match status" value="2"/>
</dbReference>
<dbReference type="PANTHER" id="PTHR45527">
    <property type="entry name" value="NONRIBOSOMAL PEPTIDE SYNTHETASE"/>
    <property type="match status" value="1"/>
</dbReference>
<dbReference type="InterPro" id="IPR045851">
    <property type="entry name" value="AMP-bd_C_sf"/>
</dbReference>
<keyword evidence="1" id="KW-0596">Phosphopantetheine</keyword>
<dbReference type="InterPro" id="IPR020845">
    <property type="entry name" value="AMP-binding_CS"/>
</dbReference>
<dbReference type="Proteomes" id="UP000799441">
    <property type="component" value="Unassembled WGS sequence"/>
</dbReference>
<dbReference type="GO" id="GO:0031177">
    <property type="term" value="F:phosphopantetheine binding"/>
    <property type="evidence" value="ECO:0007669"/>
    <property type="project" value="InterPro"/>
</dbReference>
<evidence type="ECO:0000256" key="2">
    <source>
        <dbReference type="ARBA" id="ARBA00022553"/>
    </source>
</evidence>